<dbReference type="EMBL" id="DQID01000217">
    <property type="protein sequence ID" value="HCT14804.1"/>
    <property type="molecule type" value="Genomic_DNA"/>
</dbReference>
<organism evidence="1 2">
    <name type="scientific">Corynebacterium nuruki</name>
    <dbReference type="NCBI Taxonomy" id="1032851"/>
    <lineage>
        <taxon>Bacteria</taxon>
        <taxon>Bacillati</taxon>
        <taxon>Actinomycetota</taxon>
        <taxon>Actinomycetes</taxon>
        <taxon>Mycobacteriales</taxon>
        <taxon>Corynebacteriaceae</taxon>
        <taxon>Corynebacterium</taxon>
    </lineage>
</organism>
<evidence type="ECO:0000313" key="1">
    <source>
        <dbReference type="EMBL" id="HCT14804.1"/>
    </source>
</evidence>
<dbReference type="Gene3D" id="3.40.960.10">
    <property type="entry name" value="VSR Endonuclease"/>
    <property type="match status" value="1"/>
</dbReference>
<proteinExistence type="predicted"/>
<evidence type="ECO:0008006" key="3">
    <source>
        <dbReference type="Google" id="ProtNLM"/>
    </source>
</evidence>
<name>A0A3D4SZU8_9CORY</name>
<reference evidence="1 2" key="1">
    <citation type="journal article" date="2018" name="Nat. Biotechnol.">
        <title>A standardized bacterial taxonomy based on genome phylogeny substantially revises the tree of life.</title>
        <authorList>
            <person name="Parks D.H."/>
            <person name="Chuvochina M."/>
            <person name="Waite D.W."/>
            <person name="Rinke C."/>
            <person name="Skarshewski A."/>
            <person name="Chaumeil P.A."/>
            <person name="Hugenholtz P."/>
        </authorList>
    </citation>
    <scope>NUCLEOTIDE SEQUENCE [LARGE SCALE GENOMIC DNA]</scope>
    <source>
        <strain evidence="1">UBA11247</strain>
    </source>
</reference>
<protein>
    <recommendedName>
        <fullName evidence="3">DUF559 domain-containing protein</fullName>
    </recommendedName>
</protein>
<dbReference type="STRING" id="863239.GCA_000213935_00502"/>
<sequence length="235" mass="26689">MPRRSSHDGGTRFRLSEGTSRRTRIIRGIPVTSPLETAVMLDLPTDRLRDFLAAQYRGVKGNDVLAEDLAGLPPRRRARAGELLKDLVTGTASSYELKAATAIIAALKDRDVEVKINAMVAGYRFDLVIEDADVLIEIDGYAFHGGPAMTPDDQIKECWKRNAAARAGMILLCYTGRCVDYAMDQIIEQVLDTVDYNRRYRRSRRERTEADRIPTDDQVWKWHPAMGPFWEEDRF</sequence>
<dbReference type="Proteomes" id="UP000261739">
    <property type="component" value="Unassembled WGS sequence"/>
</dbReference>
<accession>A0A3D4SZU8</accession>
<dbReference type="AlphaFoldDB" id="A0A3D4SZU8"/>
<gene>
    <name evidence="1" type="ORF">DIW82_08470</name>
</gene>
<comment type="caution">
    <text evidence="1">The sequence shown here is derived from an EMBL/GenBank/DDBJ whole genome shotgun (WGS) entry which is preliminary data.</text>
</comment>
<evidence type="ECO:0000313" key="2">
    <source>
        <dbReference type="Proteomes" id="UP000261739"/>
    </source>
</evidence>